<dbReference type="PANTHER" id="PTHR30238:SF4">
    <property type="entry name" value="SLL1022 PROTEIN"/>
    <property type="match status" value="1"/>
</dbReference>
<dbReference type="InterPro" id="IPR022301">
    <property type="entry name" value="Integral_membrane_YjbE"/>
</dbReference>
<keyword evidence="4 6" id="KW-1133">Transmembrane helix</keyword>
<keyword evidence="8" id="KW-1185">Reference proteome</keyword>
<dbReference type="NCBIfam" id="TIGR03717">
    <property type="entry name" value="R_switched_YjbE"/>
    <property type="match status" value="1"/>
</dbReference>
<dbReference type="GeneID" id="93681565"/>
<evidence type="ECO:0000256" key="5">
    <source>
        <dbReference type="ARBA" id="ARBA00023136"/>
    </source>
</evidence>
<feature type="transmembrane region" description="Helical" evidence="6">
    <location>
        <begin position="205"/>
        <end position="223"/>
    </location>
</feature>
<dbReference type="RefSeq" id="WP_061785924.1">
    <property type="nucleotide sequence ID" value="NZ_KQ758707.1"/>
</dbReference>
<comment type="subcellular location">
    <subcellularLocation>
        <location evidence="1">Membrane</location>
        <topology evidence="1">Multi-pass membrane protein</topology>
    </subcellularLocation>
</comment>
<comment type="caution">
    <text evidence="7">The sequence shown here is derived from an EMBL/GenBank/DDBJ whole genome shotgun (WGS) entry which is preliminary data.</text>
</comment>
<evidence type="ECO:0000256" key="3">
    <source>
        <dbReference type="ARBA" id="ARBA00022692"/>
    </source>
</evidence>
<keyword evidence="5 6" id="KW-0472">Membrane</keyword>
<evidence type="ECO:0000256" key="6">
    <source>
        <dbReference type="SAM" id="Phobius"/>
    </source>
</evidence>
<feature type="transmembrane region" description="Helical" evidence="6">
    <location>
        <begin position="53"/>
        <end position="74"/>
    </location>
</feature>
<sequence>MENELFTLGVAISSTAIIALLKIILIDIILSGDNAVVIAMATRNLPKELQNKAIFWGTFGAVVLRIGFAAVIVYLLKIPFVTIIGGVLLLWIAYKVLVEEEDSSNIKSYNGLGKAIQTIIIADAVMSLDNVVAVAGAANGHIGMVALGVLISIPIMIFGSKAIVKAMDKYPWIAYVGAGILAWTAAEMILKDKSVGELLHIHHGIATYLIQAVVVVLILFAGYSKNKRIKEKNDRVKQSA</sequence>
<evidence type="ECO:0000313" key="7">
    <source>
        <dbReference type="EMBL" id="KSU86328.1"/>
    </source>
</evidence>
<keyword evidence="3 6" id="KW-0812">Transmembrane</keyword>
<feature type="transmembrane region" description="Helical" evidence="6">
    <location>
        <begin position="142"/>
        <end position="160"/>
    </location>
</feature>
<proteinExistence type="inferred from homology"/>
<dbReference type="GO" id="GO:0016020">
    <property type="term" value="C:membrane"/>
    <property type="evidence" value="ECO:0007669"/>
    <property type="project" value="UniProtKB-SubCell"/>
</dbReference>
<evidence type="ECO:0000313" key="8">
    <source>
        <dbReference type="Proteomes" id="UP000053681"/>
    </source>
</evidence>
<dbReference type="InterPro" id="IPR005496">
    <property type="entry name" value="Integral_membrane_TerC"/>
</dbReference>
<dbReference type="AlphaFoldDB" id="A0A0V8JHA8"/>
<accession>A0A0V8JHA8</accession>
<dbReference type="Proteomes" id="UP000053681">
    <property type="component" value="Unassembled WGS sequence"/>
</dbReference>
<name>A0A0V8JHA8_9BACI</name>
<protein>
    <submittedName>
        <fullName evidence="7">Uncharacterized protein</fullName>
    </submittedName>
</protein>
<feature type="transmembrane region" description="Helical" evidence="6">
    <location>
        <begin position="80"/>
        <end position="98"/>
    </location>
</feature>
<gene>
    <name evidence="7" type="ORF">AS180_19255</name>
</gene>
<feature type="transmembrane region" description="Helical" evidence="6">
    <location>
        <begin position="172"/>
        <end position="190"/>
    </location>
</feature>
<organism evidence="7 8">
    <name type="scientific">Priestia veravalensis</name>
    <dbReference type="NCBI Taxonomy" id="1414648"/>
    <lineage>
        <taxon>Bacteria</taxon>
        <taxon>Bacillati</taxon>
        <taxon>Bacillota</taxon>
        <taxon>Bacilli</taxon>
        <taxon>Bacillales</taxon>
        <taxon>Bacillaceae</taxon>
        <taxon>Priestia</taxon>
    </lineage>
</organism>
<feature type="transmembrane region" description="Helical" evidence="6">
    <location>
        <begin position="6"/>
        <end position="32"/>
    </location>
</feature>
<evidence type="ECO:0000256" key="1">
    <source>
        <dbReference type="ARBA" id="ARBA00004141"/>
    </source>
</evidence>
<comment type="similarity">
    <text evidence="2">Belongs to the TerC family.</text>
</comment>
<evidence type="ECO:0000256" key="4">
    <source>
        <dbReference type="ARBA" id="ARBA00022989"/>
    </source>
</evidence>
<feature type="transmembrane region" description="Helical" evidence="6">
    <location>
        <begin position="119"/>
        <end position="136"/>
    </location>
</feature>
<dbReference type="EMBL" id="LNQP01000093">
    <property type="protein sequence ID" value="KSU86328.1"/>
    <property type="molecule type" value="Genomic_DNA"/>
</dbReference>
<reference evidence="7 8" key="1">
    <citation type="submission" date="2015-11" db="EMBL/GenBank/DDBJ databases">
        <title>Bacillus caseinolyticus sp nov.</title>
        <authorList>
            <person name="Dastager S.G."/>
            <person name="Mawlankar R."/>
        </authorList>
    </citation>
    <scope>NUCLEOTIDE SEQUENCE [LARGE SCALE GENOMIC DNA]</scope>
    <source>
        <strain evidence="7 8">SGD-V-76</strain>
    </source>
</reference>
<evidence type="ECO:0000256" key="2">
    <source>
        <dbReference type="ARBA" id="ARBA00007511"/>
    </source>
</evidence>
<dbReference type="PANTHER" id="PTHR30238">
    <property type="entry name" value="MEMBRANE BOUND PREDICTED REDOX MODULATOR"/>
    <property type="match status" value="1"/>
</dbReference>
<dbReference type="Pfam" id="PF03741">
    <property type="entry name" value="TerC"/>
    <property type="match status" value="1"/>
</dbReference>